<dbReference type="EMBL" id="CAMXCT020000001">
    <property type="protein sequence ID" value="CAL1125501.1"/>
    <property type="molecule type" value="Genomic_DNA"/>
</dbReference>
<dbReference type="InterPro" id="IPR000092">
    <property type="entry name" value="Polyprenyl_synt"/>
</dbReference>
<evidence type="ECO:0000256" key="6">
    <source>
        <dbReference type="ARBA" id="ARBA00023229"/>
    </source>
</evidence>
<dbReference type="GO" id="GO:0008299">
    <property type="term" value="P:isoprenoid biosynthetic process"/>
    <property type="evidence" value="ECO:0007669"/>
    <property type="project" value="UniProtKB-KW"/>
</dbReference>
<evidence type="ECO:0000256" key="4">
    <source>
        <dbReference type="ARBA" id="ARBA00022723"/>
    </source>
</evidence>
<evidence type="ECO:0000256" key="1">
    <source>
        <dbReference type="ARBA" id="ARBA00001946"/>
    </source>
</evidence>
<dbReference type="PANTHER" id="PTHR12001">
    <property type="entry name" value="GERANYLGERANYL PYROPHOSPHATE SYNTHASE"/>
    <property type="match status" value="1"/>
</dbReference>
<dbReference type="SUPFAM" id="SSF64288">
    <property type="entry name" value="Chorismate lyase-like"/>
    <property type="match status" value="1"/>
</dbReference>
<dbReference type="InterPro" id="IPR028978">
    <property type="entry name" value="Chorismate_lyase_/UTRA_dom_sf"/>
</dbReference>
<dbReference type="Proteomes" id="UP001152797">
    <property type="component" value="Unassembled WGS sequence"/>
</dbReference>
<dbReference type="PANTHER" id="PTHR12001:SF69">
    <property type="entry name" value="ALL TRANS-POLYPRENYL-DIPHOSPHATE SYNTHASE PDSS1"/>
    <property type="match status" value="1"/>
</dbReference>
<dbReference type="Gene3D" id="1.10.600.10">
    <property type="entry name" value="Farnesyl Diphosphate Synthase"/>
    <property type="match status" value="1"/>
</dbReference>
<sequence length="749" mass="83072">MLRERIRGFADTLDKQRPLSKDEMEVLARGILSELNLPEGFLGWTMVELASAFWHDQVAAVPPERRLFLLPHCLKHAEGCPADYDDYGLDCRRCGACSIADFRTEAEDLGYKVLVAEGSPIVLKIIVGGYVDAVVGVACLNVLEKAIDKILMAGIPCAAVPLLSSDCRNTSVDEDWVAEMIRIPHKKPQVQTRSYIHLMRAAEKLFEPSELDRLAPRLRSKPAESETKAPATLDPIASTEAIAYDFLAKGGKHSRPFIVLAVHDALTGGNATLAGGAEHLSELPDAARRVALSIETFHKASLVHDDIEDDDDYRYGDETVHRRYGMSTAINVGDYLIGLGYRAVSREAGSLGPEVATDIVDRLADAHMKLCEGQGAELTWRDGRDKRLKPLDALKIYAMKTAPAFEAALYAGARLAGPVDELREPIARFARDLGVAFQILNDLKDWDESDQNKLSHGADVLGGRPTVLWALALASLHEEDSARLFSLVEGTMTENGQIELSDESRVRRIRALYDRAGVFDKAEQLVEKYRARAEAVADELEVDELRRLFYYLVDTVLERPTIEAPAVVVPSLDIVTLEPLVRLFYDDDAGLGSFTEVSPEEMPEGYRHLLAHEHHMTVTVEKFHGGPVDVRVLDKVVTEEHYARKILLVNQSDGFVVQYGIMRVHLADLPPQAREEIVGEGTPLGRILINHDVLRKIHLHRLWRVEIGKELKDFFGDSSPTTYGRTATIECNGEPAIELLEIVAPLPVT</sequence>
<evidence type="ECO:0000256" key="3">
    <source>
        <dbReference type="ARBA" id="ARBA00022679"/>
    </source>
</evidence>
<evidence type="ECO:0000256" key="5">
    <source>
        <dbReference type="ARBA" id="ARBA00022842"/>
    </source>
</evidence>
<comment type="cofactor">
    <cofactor evidence="1">
        <name>Mg(2+)</name>
        <dbReference type="ChEBI" id="CHEBI:18420"/>
    </cofactor>
</comment>
<protein>
    <submittedName>
        <fullName evidence="8">Short chain isoprenyl diphosphate synthase</fullName>
    </submittedName>
</protein>
<dbReference type="Pfam" id="PF00348">
    <property type="entry name" value="polyprenyl_synt"/>
    <property type="match status" value="1"/>
</dbReference>
<dbReference type="SFLD" id="SFLDS00005">
    <property type="entry name" value="Isoprenoid_Synthase_Type_I"/>
    <property type="match status" value="1"/>
</dbReference>
<dbReference type="EMBL" id="CAMXCT030000001">
    <property type="protein sequence ID" value="CAL4759438.1"/>
    <property type="molecule type" value="Genomic_DNA"/>
</dbReference>
<evidence type="ECO:0000313" key="9">
    <source>
        <dbReference type="Proteomes" id="UP001152797"/>
    </source>
</evidence>
<evidence type="ECO:0000256" key="2">
    <source>
        <dbReference type="ARBA" id="ARBA00006706"/>
    </source>
</evidence>
<name>A0A9P1FDN1_9DINO</name>
<comment type="caution">
    <text evidence="7">The sequence shown here is derived from an EMBL/GenBank/DDBJ whole genome shotgun (WGS) entry which is preliminary data.</text>
</comment>
<dbReference type="GO" id="GO:0046872">
    <property type="term" value="F:metal ion binding"/>
    <property type="evidence" value="ECO:0007669"/>
    <property type="project" value="UniProtKB-KW"/>
</dbReference>
<dbReference type="Pfam" id="PF01976">
    <property type="entry name" value="DUF116"/>
    <property type="match status" value="1"/>
</dbReference>
<reference evidence="7" key="1">
    <citation type="submission" date="2022-10" db="EMBL/GenBank/DDBJ databases">
        <authorList>
            <person name="Chen Y."/>
            <person name="Dougan E. K."/>
            <person name="Chan C."/>
            <person name="Rhodes N."/>
            <person name="Thang M."/>
        </authorList>
    </citation>
    <scope>NUCLEOTIDE SEQUENCE</scope>
</reference>
<evidence type="ECO:0000313" key="7">
    <source>
        <dbReference type="EMBL" id="CAI3972126.1"/>
    </source>
</evidence>
<dbReference type="Gene3D" id="3.40.1410.10">
    <property type="entry name" value="Chorismate lyase-like"/>
    <property type="match status" value="1"/>
</dbReference>
<dbReference type="InterPro" id="IPR002829">
    <property type="entry name" value="DUF116"/>
</dbReference>
<proteinExistence type="inferred from homology"/>
<reference evidence="8 9" key="2">
    <citation type="submission" date="2024-05" db="EMBL/GenBank/DDBJ databases">
        <authorList>
            <person name="Chen Y."/>
            <person name="Shah S."/>
            <person name="Dougan E. K."/>
            <person name="Thang M."/>
            <person name="Chan C."/>
        </authorList>
    </citation>
    <scope>NUCLEOTIDE SEQUENCE [LARGE SCALE GENOMIC DNA]</scope>
</reference>
<keyword evidence="4" id="KW-0479">Metal-binding</keyword>
<dbReference type="SUPFAM" id="SSF48576">
    <property type="entry name" value="Terpenoid synthases"/>
    <property type="match status" value="1"/>
</dbReference>
<dbReference type="AlphaFoldDB" id="A0A9P1FDN1"/>
<keyword evidence="9" id="KW-1185">Reference proteome</keyword>
<dbReference type="EMBL" id="CAMXCT010000001">
    <property type="protein sequence ID" value="CAI3972126.1"/>
    <property type="molecule type" value="Genomic_DNA"/>
</dbReference>
<accession>A0A9P1FDN1</accession>
<dbReference type="InterPro" id="IPR008949">
    <property type="entry name" value="Isoprenoid_synthase_dom_sf"/>
</dbReference>
<keyword evidence="3" id="KW-0808">Transferase</keyword>
<comment type="similarity">
    <text evidence="2">Belongs to the FPP/GGPP synthase family.</text>
</comment>
<organism evidence="7">
    <name type="scientific">Cladocopium goreaui</name>
    <dbReference type="NCBI Taxonomy" id="2562237"/>
    <lineage>
        <taxon>Eukaryota</taxon>
        <taxon>Sar</taxon>
        <taxon>Alveolata</taxon>
        <taxon>Dinophyceae</taxon>
        <taxon>Suessiales</taxon>
        <taxon>Symbiodiniaceae</taxon>
        <taxon>Cladocopium</taxon>
    </lineage>
</organism>
<gene>
    <name evidence="7" type="ORF">C1SCF055_LOCUS716</name>
</gene>
<dbReference type="GO" id="GO:1901663">
    <property type="term" value="P:quinone biosynthetic process"/>
    <property type="evidence" value="ECO:0007669"/>
    <property type="project" value="UniProtKB-ARBA"/>
</dbReference>
<evidence type="ECO:0000313" key="8">
    <source>
        <dbReference type="EMBL" id="CAL4759438.1"/>
    </source>
</evidence>
<dbReference type="GO" id="GO:0004659">
    <property type="term" value="F:prenyltransferase activity"/>
    <property type="evidence" value="ECO:0007669"/>
    <property type="project" value="InterPro"/>
</dbReference>
<keyword evidence="6" id="KW-0414">Isoprene biosynthesis</keyword>
<dbReference type="OrthoDB" id="6921389at2759"/>
<keyword evidence="5" id="KW-0460">Magnesium</keyword>